<comment type="caution">
    <text evidence="1">The sequence shown here is derived from an EMBL/GenBank/DDBJ whole genome shotgun (WGS) entry which is preliminary data.</text>
</comment>
<dbReference type="Proteomes" id="UP000238261">
    <property type="component" value="Unassembled WGS sequence"/>
</dbReference>
<proteinExistence type="predicted"/>
<name>A0A2S7ENM4_9XANT</name>
<dbReference type="AlphaFoldDB" id="A0A2S7ENM4"/>
<sequence>MPGADQYIDDYLTWAQTQRNCQVLVGAPPLAPDFEALGRLIELPVKLRWPSMVRLPEQASSRAYRRGLSSDQMDPQEDARRLMGLRDSIPRMLHLPEFLVPTCKAVVREIALTLPQGSLSPREQALFLGSPSQPFGPPSGREGSAVLRSLPPLPIGSQRFLNLQSVHPVCARFLVHLEDCFFMAHEELPSNLHPLAHGLLRRVQCDVLGRHYSEGLRAILARYVPELYSGCKKRLRLSAPLALVRFDAVPVVRMAFAPMSAYEDANDLSAAAGSR</sequence>
<keyword evidence="2" id="KW-1185">Reference proteome</keyword>
<organism evidence="1 2">
    <name type="scientific">Xanthomonas hyacinthi</name>
    <dbReference type="NCBI Taxonomy" id="56455"/>
    <lineage>
        <taxon>Bacteria</taxon>
        <taxon>Pseudomonadati</taxon>
        <taxon>Pseudomonadota</taxon>
        <taxon>Gammaproteobacteria</taxon>
        <taxon>Lysobacterales</taxon>
        <taxon>Lysobacteraceae</taxon>
        <taxon>Xanthomonas</taxon>
    </lineage>
</organism>
<dbReference type="EMBL" id="MDEG01000047">
    <property type="protein sequence ID" value="PPU93208.1"/>
    <property type="molecule type" value="Genomic_DNA"/>
</dbReference>
<reference evidence="2" key="1">
    <citation type="submission" date="2016-08" db="EMBL/GenBank/DDBJ databases">
        <authorList>
            <person name="Merda D."/>
            <person name="Briand M."/>
            <person name="Taghouti G."/>
            <person name="Carrere S."/>
            <person name="Gouzy J."/>
            <person name="Portier P."/>
            <person name="Jacques M.-A."/>
            <person name="Fischer-Le Saux M."/>
        </authorList>
    </citation>
    <scope>NUCLEOTIDE SEQUENCE [LARGE SCALE GENOMIC DNA]</scope>
    <source>
        <strain evidence="2">CFBP1156</strain>
    </source>
</reference>
<gene>
    <name evidence="1" type="ORF">XhyaCFBP1156_20800</name>
</gene>
<accession>A0A2S7ENM4</accession>
<evidence type="ECO:0000313" key="1">
    <source>
        <dbReference type="EMBL" id="PPU93208.1"/>
    </source>
</evidence>
<protein>
    <submittedName>
        <fullName evidence="1">Uncharacterized protein</fullName>
    </submittedName>
</protein>
<evidence type="ECO:0000313" key="2">
    <source>
        <dbReference type="Proteomes" id="UP000238261"/>
    </source>
</evidence>